<evidence type="ECO:0000313" key="12">
    <source>
        <dbReference type="Ensembl" id="ENSATEP00000051591.2"/>
    </source>
</evidence>
<dbReference type="PROSITE" id="PS00134">
    <property type="entry name" value="TRYPSIN_HIS"/>
    <property type="match status" value="1"/>
</dbReference>
<dbReference type="InterPro" id="IPR043504">
    <property type="entry name" value="Peptidase_S1_PA_chymotrypsin"/>
</dbReference>
<evidence type="ECO:0000259" key="11">
    <source>
        <dbReference type="PROSITE" id="PS50240"/>
    </source>
</evidence>
<evidence type="ECO:0000313" key="13">
    <source>
        <dbReference type="Proteomes" id="UP000265040"/>
    </source>
</evidence>
<dbReference type="InterPro" id="IPR009003">
    <property type="entry name" value="Peptidase_S1_PA"/>
</dbReference>
<reference evidence="12" key="3">
    <citation type="submission" date="2025-09" db="UniProtKB">
        <authorList>
            <consortium name="Ensembl"/>
        </authorList>
    </citation>
    <scope>IDENTIFICATION</scope>
</reference>
<feature type="compositionally biased region" description="Low complexity" evidence="8">
    <location>
        <begin position="299"/>
        <end position="336"/>
    </location>
</feature>
<name>A0A7N6FCI8_ANATE</name>
<dbReference type="Pfam" id="PF00089">
    <property type="entry name" value="Trypsin"/>
    <property type="match status" value="2"/>
</dbReference>
<dbReference type="PANTHER" id="PTHR24253">
    <property type="entry name" value="TRANSMEMBRANE PROTEASE SERINE"/>
    <property type="match status" value="1"/>
</dbReference>
<keyword evidence="2 10" id="KW-0732">Signal</keyword>
<evidence type="ECO:0000256" key="2">
    <source>
        <dbReference type="ARBA" id="ARBA00022729"/>
    </source>
</evidence>
<keyword evidence="9" id="KW-0812">Transmembrane</keyword>
<dbReference type="FunFam" id="2.40.10.10:FF:000057">
    <property type="entry name" value="Zgc:100868"/>
    <property type="match status" value="1"/>
</dbReference>
<feature type="signal peptide" evidence="10">
    <location>
        <begin position="1"/>
        <end position="22"/>
    </location>
</feature>
<accession>A0A7N6FCI8</accession>
<dbReference type="PRINTS" id="PR00722">
    <property type="entry name" value="CHYMOTRYPSIN"/>
</dbReference>
<evidence type="ECO:0000256" key="6">
    <source>
        <dbReference type="ARBA" id="ARBA00023180"/>
    </source>
</evidence>
<keyword evidence="1 7" id="KW-0645">Protease</keyword>
<evidence type="ECO:0000256" key="4">
    <source>
        <dbReference type="ARBA" id="ARBA00022825"/>
    </source>
</evidence>
<proteinExistence type="predicted"/>
<dbReference type="InterPro" id="IPR001254">
    <property type="entry name" value="Trypsin_dom"/>
</dbReference>
<keyword evidence="9" id="KW-0472">Membrane</keyword>
<reference evidence="12" key="2">
    <citation type="submission" date="2025-08" db="UniProtKB">
        <authorList>
            <consortium name="Ensembl"/>
        </authorList>
    </citation>
    <scope>IDENTIFICATION</scope>
</reference>
<gene>
    <name evidence="12" type="primary">SRF</name>
</gene>
<dbReference type="Gene3D" id="2.40.10.10">
    <property type="entry name" value="Trypsin-like serine proteases"/>
    <property type="match status" value="2"/>
</dbReference>
<evidence type="ECO:0000256" key="8">
    <source>
        <dbReference type="SAM" id="MobiDB-lite"/>
    </source>
</evidence>
<dbReference type="PANTHER" id="PTHR24253:SF144">
    <property type="entry name" value="CHYMOTRYPSIN-LIKE PROTEASE CTRL-1-RELATED"/>
    <property type="match status" value="1"/>
</dbReference>
<keyword evidence="3 7" id="KW-0378">Hydrolase</keyword>
<dbReference type="GO" id="GO:0006508">
    <property type="term" value="P:proteolysis"/>
    <property type="evidence" value="ECO:0007669"/>
    <property type="project" value="UniProtKB-KW"/>
</dbReference>
<sequence length="640" mass="67023">MAFYKVICAAALLNLLTQESHSQLNVCGQPPLNTKIVGGQVASQGSWPWQVSLQSSAGHFCGGSLINNQWVMTAAHCTILTSASSVTVYLGLQTQGGSSPSQQIQTVSLIIIHPSYNFNSNDNDISLLKLSSPVNFTNFVLPVCLAASDSTFYSGTDSWVTGWGATTSGGSGSQTLMEVEVPVVGNRQCNCDYGVGSITNNMMCAGLSAGGKDSCQGDSGGPMVSKQSTRWIQSGIVSWGEGCALPNFPGVYTRVSQYQSWINSQITTNQPGFITFTSTGTDSDLSVTCGGLPPPPTTTTPTTTTTTTTTTTATPTTTTPTTTTTTTTPTTTTSTTSASLPKPVVCGQAPMNTRILGGSPTAGMWPWMVSLQRNGSHVCGGTLVSLDSVLSDANCFSSSSRPSDWTAVLGRLKQNGSNPFEVTLNVTNITLSNLTGSNVAVLHLGSQPTLSNYIQPICLDNGQTFTVGSTCWAAGWSSGRGGVEEVLQETQTTVADCGNVTSSSICTGFFTLDQGDSGGPIMCKLGSSWFQAAVLPVLTNSSTTLTRAIPVMVFTQLNNFHNFLIRTVGTFLSSTSTTSSTTSSINTTNSNSINTTSSSNTTSSVTTIITTVSSRGGTPAHSLFFFLQLLVFIMCLHFFL</sequence>
<feature type="transmembrane region" description="Helical" evidence="9">
    <location>
        <begin position="620"/>
        <end position="639"/>
    </location>
</feature>
<dbReference type="AlphaFoldDB" id="A0A7N6FCI8"/>
<organism evidence="12 13">
    <name type="scientific">Anabas testudineus</name>
    <name type="common">Climbing perch</name>
    <name type="synonym">Anthias testudineus</name>
    <dbReference type="NCBI Taxonomy" id="64144"/>
    <lineage>
        <taxon>Eukaryota</taxon>
        <taxon>Metazoa</taxon>
        <taxon>Chordata</taxon>
        <taxon>Craniata</taxon>
        <taxon>Vertebrata</taxon>
        <taxon>Euteleostomi</taxon>
        <taxon>Actinopterygii</taxon>
        <taxon>Neopterygii</taxon>
        <taxon>Teleostei</taxon>
        <taxon>Neoteleostei</taxon>
        <taxon>Acanthomorphata</taxon>
        <taxon>Anabantaria</taxon>
        <taxon>Anabantiformes</taxon>
        <taxon>Anabantoidei</taxon>
        <taxon>Anabantidae</taxon>
        <taxon>Anabas</taxon>
    </lineage>
</organism>
<keyword evidence="4 7" id="KW-0720">Serine protease</keyword>
<dbReference type="InterPro" id="IPR033116">
    <property type="entry name" value="TRYPSIN_SER"/>
</dbReference>
<keyword evidence="13" id="KW-1185">Reference proteome</keyword>
<feature type="domain" description="Peptidase S1" evidence="11">
    <location>
        <begin position="355"/>
        <end position="569"/>
    </location>
</feature>
<feature type="region of interest" description="Disordered" evidence="8">
    <location>
        <begin position="577"/>
        <end position="601"/>
    </location>
</feature>
<dbReference type="CDD" id="cd00190">
    <property type="entry name" value="Tryp_SPc"/>
    <property type="match status" value="2"/>
</dbReference>
<feature type="domain" description="Peptidase S1" evidence="11">
    <location>
        <begin position="36"/>
        <end position="267"/>
    </location>
</feature>
<dbReference type="Ensembl" id="ENSATET00000039247.2">
    <property type="protein sequence ID" value="ENSATEP00000051591.2"/>
    <property type="gene ID" value="ENSATEG00000027125.2"/>
</dbReference>
<keyword evidence="5" id="KW-1015">Disulfide bond</keyword>
<keyword evidence="6" id="KW-0325">Glycoprotein</keyword>
<evidence type="ECO:0000256" key="9">
    <source>
        <dbReference type="SAM" id="Phobius"/>
    </source>
</evidence>
<protein>
    <recommendedName>
        <fullName evidence="11">Peptidase S1 domain-containing protein</fullName>
    </recommendedName>
</protein>
<evidence type="ECO:0000256" key="10">
    <source>
        <dbReference type="SAM" id="SignalP"/>
    </source>
</evidence>
<keyword evidence="9" id="KW-1133">Transmembrane helix</keyword>
<dbReference type="SMART" id="SM00020">
    <property type="entry name" value="Tryp_SPc"/>
    <property type="match status" value="2"/>
</dbReference>
<evidence type="ECO:0000256" key="7">
    <source>
        <dbReference type="RuleBase" id="RU363034"/>
    </source>
</evidence>
<dbReference type="GeneTree" id="ENSGT00940000163009"/>
<dbReference type="InterPro" id="IPR018114">
    <property type="entry name" value="TRYPSIN_HIS"/>
</dbReference>
<feature type="region of interest" description="Disordered" evidence="8">
    <location>
        <begin position="291"/>
        <end position="344"/>
    </location>
</feature>
<dbReference type="PROSITE" id="PS50240">
    <property type="entry name" value="TRYPSIN_DOM"/>
    <property type="match status" value="2"/>
</dbReference>
<dbReference type="GO" id="GO:0004252">
    <property type="term" value="F:serine-type endopeptidase activity"/>
    <property type="evidence" value="ECO:0007669"/>
    <property type="project" value="InterPro"/>
</dbReference>
<feature type="chain" id="PRO_5043590825" description="Peptidase S1 domain-containing protein" evidence="10">
    <location>
        <begin position="23"/>
        <end position="640"/>
    </location>
</feature>
<dbReference type="InterPro" id="IPR001314">
    <property type="entry name" value="Peptidase_S1A"/>
</dbReference>
<dbReference type="PROSITE" id="PS00135">
    <property type="entry name" value="TRYPSIN_SER"/>
    <property type="match status" value="1"/>
</dbReference>
<dbReference type="SUPFAM" id="SSF50494">
    <property type="entry name" value="Trypsin-like serine proteases"/>
    <property type="match status" value="2"/>
</dbReference>
<dbReference type="Proteomes" id="UP000265040">
    <property type="component" value="Chromosome 8"/>
</dbReference>
<evidence type="ECO:0000256" key="5">
    <source>
        <dbReference type="ARBA" id="ARBA00023157"/>
    </source>
</evidence>
<reference evidence="12" key="1">
    <citation type="submission" date="2021-04" db="EMBL/GenBank/DDBJ databases">
        <authorList>
            <consortium name="Wellcome Sanger Institute Data Sharing"/>
        </authorList>
    </citation>
    <scope>NUCLEOTIDE SEQUENCE [LARGE SCALE GENOMIC DNA]</scope>
</reference>
<evidence type="ECO:0000256" key="1">
    <source>
        <dbReference type="ARBA" id="ARBA00022670"/>
    </source>
</evidence>
<evidence type="ECO:0000256" key="3">
    <source>
        <dbReference type="ARBA" id="ARBA00022801"/>
    </source>
</evidence>